<proteinExistence type="predicted"/>
<reference evidence="1" key="1">
    <citation type="submission" date="2021-06" db="EMBL/GenBank/DDBJ databases">
        <authorList>
            <person name="Kallberg Y."/>
            <person name="Tangrot J."/>
            <person name="Rosling A."/>
        </authorList>
    </citation>
    <scope>NUCLEOTIDE SEQUENCE</scope>
    <source>
        <strain evidence="1">28 12/20/2015</strain>
    </source>
</reference>
<keyword evidence="2" id="KW-1185">Reference proteome</keyword>
<comment type="caution">
    <text evidence="1">The sequence shown here is derived from an EMBL/GenBank/DDBJ whole genome shotgun (WGS) entry which is preliminary data.</text>
</comment>
<protein>
    <submittedName>
        <fullName evidence="1">10367_t:CDS:1</fullName>
    </submittedName>
</protein>
<organism evidence="1 2">
    <name type="scientific">Cetraspora pellucida</name>
    <dbReference type="NCBI Taxonomy" id="1433469"/>
    <lineage>
        <taxon>Eukaryota</taxon>
        <taxon>Fungi</taxon>
        <taxon>Fungi incertae sedis</taxon>
        <taxon>Mucoromycota</taxon>
        <taxon>Glomeromycotina</taxon>
        <taxon>Glomeromycetes</taxon>
        <taxon>Diversisporales</taxon>
        <taxon>Gigasporaceae</taxon>
        <taxon>Cetraspora</taxon>
    </lineage>
</organism>
<evidence type="ECO:0000313" key="2">
    <source>
        <dbReference type="Proteomes" id="UP000789366"/>
    </source>
</evidence>
<evidence type="ECO:0000313" key="1">
    <source>
        <dbReference type="EMBL" id="CAG8470437.1"/>
    </source>
</evidence>
<accession>A0ACA9KFD4</accession>
<name>A0ACA9KFD4_9GLOM</name>
<dbReference type="EMBL" id="CAJVPW010000943">
    <property type="protein sequence ID" value="CAG8470437.1"/>
    <property type="molecule type" value="Genomic_DNA"/>
</dbReference>
<dbReference type="Proteomes" id="UP000789366">
    <property type="component" value="Unassembled WGS sequence"/>
</dbReference>
<gene>
    <name evidence="1" type="ORF">SPELUC_LOCUS1668</name>
</gene>
<sequence>MSGFSFNLLKITDPRFRLGKMIFSRNKHEKILDTPNCFVNTIRGSVPHLTPDNLQTIPVDAFGITLEHFLEAQPPSSTYFMGGIHKFLNLEEHLLFFDVRDSEKLQNISFGTDKYVPAVTSHGYRKVTPEEYIRYMNIYNPDIFASMTDLITVKNPGLKRVKKSVDRTLNWLDETLEQTKEGIQVFGVVTGYDKHEERERSAKETANRNVAGFVLNGFDLDMTSKERLDLMKISLKHLPRNKPRVAYSLGAPEYVLLGIFEGIDIFNTSYPSDMTSLGHALTFLLIEDGIQNRREKFINLWDDKYQTDFKPILDECKCYTCQNHKRAYIHHLLKAHEMLATILLMRFVSSCLILNEFYLQP</sequence>